<dbReference type="Proteomes" id="UP000664859">
    <property type="component" value="Unassembled WGS sequence"/>
</dbReference>
<organism evidence="5 6">
    <name type="scientific">Tribonema minus</name>
    <dbReference type="NCBI Taxonomy" id="303371"/>
    <lineage>
        <taxon>Eukaryota</taxon>
        <taxon>Sar</taxon>
        <taxon>Stramenopiles</taxon>
        <taxon>Ochrophyta</taxon>
        <taxon>PX clade</taxon>
        <taxon>Xanthophyceae</taxon>
        <taxon>Tribonematales</taxon>
        <taxon>Tribonemataceae</taxon>
        <taxon>Tribonema</taxon>
    </lineage>
</organism>
<dbReference type="InterPro" id="IPR036322">
    <property type="entry name" value="WD40_repeat_dom_sf"/>
</dbReference>
<keyword evidence="2" id="KW-0677">Repeat</keyword>
<dbReference type="Gene3D" id="2.130.10.10">
    <property type="entry name" value="YVTN repeat-like/Quinoprotein amine dehydrogenase"/>
    <property type="match status" value="1"/>
</dbReference>
<dbReference type="SMART" id="SM00320">
    <property type="entry name" value="WD40"/>
    <property type="match status" value="1"/>
</dbReference>
<dbReference type="PROSITE" id="PS50294">
    <property type="entry name" value="WD_REPEATS_REGION"/>
    <property type="match status" value="1"/>
</dbReference>
<protein>
    <submittedName>
        <fullName evidence="5">Uncharacterized protein</fullName>
    </submittedName>
</protein>
<feature type="region of interest" description="Disordered" evidence="4">
    <location>
        <begin position="1"/>
        <end position="31"/>
    </location>
</feature>
<evidence type="ECO:0000256" key="3">
    <source>
        <dbReference type="PROSITE-ProRule" id="PRU00221"/>
    </source>
</evidence>
<sequence>MAFFKGLQHRTPRMRRAAAGNSAGGSAHGRRAAAESVGGGIGYEDSGKDWAHSLVLATGSADGNIYTFDMSKGEGGDLQTLRGHNDRVYAVHFHPTEPRLVSGSADQTVRIWGPSKGGRRNGRK</sequence>
<evidence type="ECO:0000256" key="2">
    <source>
        <dbReference type="ARBA" id="ARBA00022737"/>
    </source>
</evidence>
<dbReference type="InterPro" id="IPR001680">
    <property type="entry name" value="WD40_rpt"/>
</dbReference>
<dbReference type="PANTHER" id="PTHR22847:SF745">
    <property type="entry name" value="F-BOX_WD REPEAT-CONTAINING PROTEIN 7"/>
    <property type="match status" value="1"/>
</dbReference>
<name>A0A835Z281_9STRA</name>
<dbReference type="Pfam" id="PF00400">
    <property type="entry name" value="WD40"/>
    <property type="match status" value="1"/>
</dbReference>
<dbReference type="InterPro" id="IPR015943">
    <property type="entry name" value="WD40/YVTN_repeat-like_dom_sf"/>
</dbReference>
<evidence type="ECO:0000256" key="1">
    <source>
        <dbReference type="ARBA" id="ARBA00022574"/>
    </source>
</evidence>
<evidence type="ECO:0000256" key="4">
    <source>
        <dbReference type="SAM" id="MobiDB-lite"/>
    </source>
</evidence>
<accession>A0A835Z281</accession>
<gene>
    <name evidence="5" type="ORF">JKP88DRAFT_186941</name>
</gene>
<feature type="compositionally biased region" description="Basic residues" evidence="4">
    <location>
        <begin position="7"/>
        <end position="16"/>
    </location>
</feature>
<feature type="repeat" description="WD" evidence="3">
    <location>
        <begin position="81"/>
        <end position="112"/>
    </location>
</feature>
<dbReference type="OrthoDB" id="727118at2759"/>
<comment type="caution">
    <text evidence="5">The sequence shown here is derived from an EMBL/GenBank/DDBJ whole genome shotgun (WGS) entry which is preliminary data.</text>
</comment>
<proteinExistence type="predicted"/>
<dbReference type="AlphaFoldDB" id="A0A835Z281"/>
<reference evidence="5" key="1">
    <citation type="submission" date="2021-02" db="EMBL/GenBank/DDBJ databases">
        <title>First Annotated Genome of the Yellow-green Alga Tribonema minus.</title>
        <authorList>
            <person name="Mahan K.M."/>
        </authorList>
    </citation>
    <scope>NUCLEOTIDE SEQUENCE</scope>
    <source>
        <strain evidence="5">UTEX B ZZ1240</strain>
    </source>
</reference>
<keyword evidence="1 3" id="KW-0853">WD repeat</keyword>
<dbReference type="PANTHER" id="PTHR22847">
    <property type="entry name" value="WD40 REPEAT PROTEIN"/>
    <property type="match status" value="1"/>
</dbReference>
<evidence type="ECO:0000313" key="6">
    <source>
        <dbReference type="Proteomes" id="UP000664859"/>
    </source>
</evidence>
<dbReference type="EMBL" id="JAFCMP010000346">
    <property type="protein sequence ID" value="KAG5180918.1"/>
    <property type="molecule type" value="Genomic_DNA"/>
</dbReference>
<dbReference type="SUPFAM" id="SSF50978">
    <property type="entry name" value="WD40 repeat-like"/>
    <property type="match status" value="1"/>
</dbReference>
<dbReference type="PROSITE" id="PS50082">
    <property type="entry name" value="WD_REPEATS_2"/>
    <property type="match status" value="1"/>
</dbReference>
<keyword evidence="6" id="KW-1185">Reference proteome</keyword>
<evidence type="ECO:0000313" key="5">
    <source>
        <dbReference type="EMBL" id="KAG5180918.1"/>
    </source>
</evidence>